<dbReference type="SMART" id="SM00331">
    <property type="entry name" value="PP2C_SIG"/>
    <property type="match status" value="1"/>
</dbReference>
<dbReference type="Pfam" id="PF13185">
    <property type="entry name" value="GAF_2"/>
    <property type="match status" value="1"/>
</dbReference>
<evidence type="ECO:0000256" key="1">
    <source>
        <dbReference type="ARBA" id="ARBA00022801"/>
    </source>
</evidence>
<protein>
    <submittedName>
        <fullName evidence="4">GAF domain-containing SpoIIE family protein phosphatase</fullName>
    </submittedName>
</protein>
<dbReference type="SMART" id="SM00065">
    <property type="entry name" value="GAF"/>
    <property type="match status" value="1"/>
</dbReference>
<dbReference type="InterPro" id="IPR036457">
    <property type="entry name" value="PPM-type-like_dom_sf"/>
</dbReference>
<dbReference type="Gene3D" id="3.30.450.40">
    <property type="match status" value="1"/>
</dbReference>
<dbReference type="PANTHER" id="PTHR43156:SF2">
    <property type="entry name" value="STAGE II SPORULATION PROTEIN E"/>
    <property type="match status" value="1"/>
</dbReference>
<dbReference type="PANTHER" id="PTHR43156">
    <property type="entry name" value="STAGE II SPORULATION PROTEIN E-RELATED"/>
    <property type="match status" value="1"/>
</dbReference>
<name>A0ABU9EBM5_9BACT</name>
<dbReference type="Proteomes" id="UP001484239">
    <property type="component" value="Unassembled WGS sequence"/>
</dbReference>
<proteinExistence type="predicted"/>
<dbReference type="Pfam" id="PF07228">
    <property type="entry name" value="SpoIIE"/>
    <property type="match status" value="1"/>
</dbReference>
<evidence type="ECO:0000313" key="4">
    <source>
        <dbReference type="EMBL" id="MEK9502125.1"/>
    </source>
</evidence>
<dbReference type="RefSeq" id="WP_405276677.1">
    <property type="nucleotide sequence ID" value="NZ_CP144380.1"/>
</dbReference>
<dbReference type="SUPFAM" id="SSF81606">
    <property type="entry name" value="PP2C-like"/>
    <property type="match status" value="1"/>
</dbReference>
<organism evidence="4 5">
    <name type="scientific">Gaopeijia maritima</name>
    <dbReference type="NCBI Taxonomy" id="3119007"/>
    <lineage>
        <taxon>Bacteria</taxon>
        <taxon>Pseudomonadati</taxon>
        <taxon>Gemmatimonadota</taxon>
        <taxon>Longimicrobiia</taxon>
        <taxon>Gaopeijiales</taxon>
        <taxon>Gaopeijiaceae</taxon>
        <taxon>Gaopeijia</taxon>
    </lineage>
</organism>
<dbReference type="InterPro" id="IPR052016">
    <property type="entry name" value="Bact_Sigma-Reg"/>
</dbReference>
<dbReference type="EMBL" id="JBBHLI010000009">
    <property type="protein sequence ID" value="MEK9502125.1"/>
    <property type="molecule type" value="Genomic_DNA"/>
</dbReference>
<dbReference type="InterPro" id="IPR029016">
    <property type="entry name" value="GAF-like_dom_sf"/>
</dbReference>
<dbReference type="SUPFAM" id="SSF55781">
    <property type="entry name" value="GAF domain-like"/>
    <property type="match status" value="1"/>
</dbReference>
<dbReference type="InterPro" id="IPR003018">
    <property type="entry name" value="GAF"/>
</dbReference>
<keyword evidence="1" id="KW-0378">Hydrolase</keyword>
<evidence type="ECO:0000259" key="2">
    <source>
        <dbReference type="SMART" id="SM00065"/>
    </source>
</evidence>
<sequence>MSAGRPPRSPLPESVRESLDDFARSLDLDLSLWARGERAERRIYPDPDTEVAEGVEVPLVRALQTRDGSALELRVASRNGPLAEPVVDLVARTLSRSMDSAHEIRFFTYELSERYEEINLLYSISETLGSILRLDEAARVILGEVCDVMGAGRGSLWVHEPDDDKLHLVASVGDGGVPGPLDAESSAVTARVFREGRPLMALPEAEPVGEVPAGAIDQRETFLSVPIRYTPPEGEARTVGVINLIGRRHASRFTASDQKLLSAIATQVGAALENNRLIRQSLVRERMAREMELAHNLQMKLLPGVDRLEGVRVGARVEPAEMVGGDFYQLFQLSGGKVGVMIGDVSSHGFPAALIMALSMSAATIYAHSFSAPAQVLRFLDDALRGELESTEMYLTLFYGVLDPVAGTLTWSNAGHPHAFLVGADGCADRLRATDPPVGIAGPDSYSQSTRPWNPEGDLVFLFTDGLSDAVVAEAGEKGEARVLRTVIENRRQDPDCIVDTLFEQVRGMRSPIPADDRTAVVLAGAG</sequence>
<comment type="caution">
    <text evidence="4">The sequence shown here is derived from an EMBL/GenBank/DDBJ whole genome shotgun (WGS) entry which is preliminary data.</text>
</comment>
<accession>A0ABU9EBM5</accession>
<dbReference type="Gene3D" id="3.60.40.10">
    <property type="entry name" value="PPM-type phosphatase domain"/>
    <property type="match status" value="1"/>
</dbReference>
<feature type="domain" description="PPM-type phosphatase" evidence="3">
    <location>
        <begin position="308"/>
        <end position="525"/>
    </location>
</feature>
<evidence type="ECO:0000259" key="3">
    <source>
        <dbReference type="SMART" id="SM00331"/>
    </source>
</evidence>
<reference evidence="4 5" key="1">
    <citation type="submission" date="2024-02" db="EMBL/GenBank/DDBJ databases">
        <title>A novel Gemmatimonadota bacterium.</title>
        <authorList>
            <person name="Du Z.-J."/>
            <person name="Ye Y.-Q."/>
        </authorList>
    </citation>
    <scope>NUCLEOTIDE SEQUENCE [LARGE SCALE GENOMIC DNA]</scope>
    <source>
        <strain evidence="4 5">DH-20</strain>
    </source>
</reference>
<feature type="domain" description="GAF" evidence="2">
    <location>
        <begin position="133"/>
        <end position="282"/>
    </location>
</feature>
<dbReference type="InterPro" id="IPR001932">
    <property type="entry name" value="PPM-type_phosphatase-like_dom"/>
</dbReference>
<evidence type="ECO:0000313" key="5">
    <source>
        <dbReference type="Proteomes" id="UP001484239"/>
    </source>
</evidence>
<gene>
    <name evidence="4" type="ORF">WI372_14125</name>
</gene>
<keyword evidence="5" id="KW-1185">Reference proteome</keyword>